<evidence type="ECO:0000259" key="11">
    <source>
        <dbReference type="Pfam" id="PF13954"/>
    </source>
</evidence>
<keyword evidence="5" id="KW-1029">Fimbrium biogenesis</keyword>
<evidence type="ECO:0000256" key="2">
    <source>
        <dbReference type="ARBA" id="ARBA00008064"/>
    </source>
</evidence>
<proteinExistence type="inferred from homology"/>
<dbReference type="Pfam" id="PF13954">
    <property type="entry name" value="PapC_N"/>
    <property type="match status" value="1"/>
</dbReference>
<keyword evidence="8" id="KW-0472">Membrane</keyword>
<dbReference type="InterPro" id="IPR043142">
    <property type="entry name" value="PapC-like_C_sf"/>
</dbReference>
<dbReference type="SUPFAM" id="SSF141729">
    <property type="entry name" value="FimD N-terminal domain-like"/>
    <property type="match status" value="1"/>
</dbReference>
<sequence>MSKHHFIIAPFILGISANISAEDYFDPSLLASDVAGGSDVDLSAFSHPGGGMEGEQEVSIYINNDFYTRETLTFRNTSDRGLLPDFPPRFFGPLLVEDYSSLGKNKTLSSYDFLASIPYSEITFDQGASRVNISIPQAYLGGGAKLISSPETWNYGVPAFLLDYNISGNRNKASDYDAESFYASSLIGVNFSKWHLRTSANYSQYKNNSSWGGVSTDKSSFYNTYAERDISSLRASLRLGEASTGGIILDSIPFRGLRLYSDDDMLGYRLRNYTPTVRGIARSQSVVTITQNGRQVYQANIPPGPFQIEDFNLSGYTGDMVVTIREADGSEHSFLQPFSTLPEMKREGISDFELSIGQYDNNGFDSHYEKPSFVYGSWSRGFSYGITTFGETVQSDKYQSIGLGSTVSLGTFGAASADVSFSRADKFRDIKTGQSYGLKYSKSQLETGTTLTLATYRYSTKDFYTFRDFTSKIESSRYTWDNRLKNRMTFNLAQSLGKYGNISLSATRQSYWTSSELTRNYNLSHSFSWQDIYFNTTLSLDQMHNRYKDRSENKQIDLYVSVPFSKFLGNNDITSSSLTWNMTNSDHRVRNNATLNGSIPDTDFRYRVGGSWGNDNVATTKTASLSWTGNYTSASLGYTYSNESNTIDYSLSGSAVAYPWGLALGNSSVTNSGAIVVETAGTSGVKTSAGYKTSLLGTALIGSPQKYTENRVDLYPDGLPDDTVLAETSKVAVPAKGAVVVLDYTVFKGSQVVFTLTQPSGKPLPFGAIVSLDGMPKGKENTGIVGENGRVYMAGIPKEGSLKATWGGNICSIKFRIEDQKSVGPIRETTEVCKA</sequence>
<evidence type="ECO:0000313" key="12">
    <source>
        <dbReference type="EMBL" id="CZQ23818.1"/>
    </source>
</evidence>
<keyword evidence="4" id="KW-1134">Transmembrane beta strand</keyword>
<dbReference type="GO" id="GO:0009297">
    <property type="term" value="P:pilus assembly"/>
    <property type="evidence" value="ECO:0007669"/>
    <property type="project" value="InterPro"/>
</dbReference>
<dbReference type="Pfam" id="PF00577">
    <property type="entry name" value="Usher"/>
    <property type="match status" value="1"/>
</dbReference>
<reference evidence="12" key="1">
    <citation type="submission" date="2016-01" db="EMBL/GenBank/DDBJ databases">
        <authorList>
            <person name="McClelland M."/>
            <person name="Jain A."/>
            <person name="Saraogi P."/>
            <person name="Mendelson R."/>
            <person name="Westerman R."/>
            <person name="SanMiguel P."/>
            <person name="Csonka L."/>
        </authorList>
    </citation>
    <scope>NUCLEOTIDE SEQUENCE</scope>
    <source>
        <strain evidence="12">E873</strain>
        <plasmid evidence="12">E873p3</plasmid>
    </source>
</reference>
<evidence type="ECO:0000259" key="10">
    <source>
        <dbReference type="Pfam" id="PF13953"/>
    </source>
</evidence>
<dbReference type="PANTHER" id="PTHR30451">
    <property type="entry name" value="OUTER MEMBRANE USHER PROTEIN"/>
    <property type="match status" value="1"/>
</dbReference>
<dbReference type="RefSeq" id="WP_074514366.1">
    <property type="nucleotide sequence ID" value="NZ_LRLL01000083.1"/>
</dbReference>
<evidence type="ECO:0000256" key="3">
    <source>
        <dbReference type="ARBA" id="ARBA00022448"/>
    </source>
</evidence>
<gene>
    <name evidence="12" type="primary">csmD</name>
</gene>
<dbReference type="InterPro" id="IPR025885">
    <property type="entry name" value="PapC_N"/>
</dbReference>
<feature type="domain" description="PapC-like C-terminal" evidence="10">
    <location>
        <begin position="754"/>
        <end position="817"/>
    </location>
</feature>
<evidence type="ECO:0000256" key="1">
    <source>
        <dbReference type="ARBA" id="ARBA00004571"/>
    </source>
</evidence>
<keyword evidence="12" id="KW-0614">Plasmid</keyword>
<comment type="similarity">
    <text evidence="2">Belongs to the fimbrial export usher family.</text>
</comment>
<feature type="domain" description="PapC N-terminal" evidence="11">
    <location>
        <begin position="24"/>
        <end position="167"/>
    </location>
</feature>
<geneLocation type="plasmid" evidence="12">
    <name>E873p3</name>
</geneLocation>
<dbReference type="Gene3D" id="2.60.40.2610">
    <property type="entry name" value="Outer membrane usher protein FimD, plug domain"/>
    <property type="match status" value="1"/>
</dbReference>
<dbReference type="Pfam" id="PF13953">
    <property type="entry name" value="PapC_C"/>
    <property type="match status" value="1"/>
</dbReference>
<dbReference type="PANTHER" id="PTHR30451:SF21">
    <property type="entry name" value="FIMBRIAL USHER DOMAIN-CONTAINING PROTEIN YDET-RELATED"/>
    <property type="match status" value="1"/>
</dbReference>
<evidence type="ECO:0000256" key="5">
    <source>
        <dbReference type="ARBA" id="ARBA00022558"/>
    </source>
</evidence>
<evidence type="ECO:0000256" key="6">
    <source>
        <dbReference type="ARBA" id="ARBA00022692"/>
    </source>
</evidence>
<keyword evidence="9" id="KW-0998">Cell outer membrane</keyword>
<evidence type="ECO:0000256" key="9">
    <source>
        <dbReference type="ARBA" id="ARBA00023237"/>
    </source>
</evidence>
<dbReference type="Gene3D" id="2.60.40.3110">
    <property type="match status" value="1"/>
</dbReference>
<dbReference type="GO" id="GO:0009279">
    <property type="term" value="C:cell outer membrane"/>
    <property type="evidence" value="ECO:0007669"/>
    <property type="project" value="UniProtKB-SubCell"/>
</dbReference>
<keyword evidence="3" id="KW-0813">Transport</keyword>
<dbReference type="InterPro" id="IPR037224">
    <property type="entry name" value="PapC_N_sf"/>
</dbReference>
<reference evidence="12" key="2">
    <citation type="submission" date="2016-04" db="EMBL/GenBank/DDBJ databases">
        <title>Identification and characterization of the novel colonization factor, CS30, in enterotoxigenic Escherichia coli (ETEC).</title>
        <authorList>
            <person name="Von Mentzer A."/>
            <person name="Tobias J."/>
            <person name="Wiklund G."/>
            <person name="Pickard D."/>
            <person name="Sjoling A."/>
            <person name="Dougan G."/>
            <person name="Svennerholm A.M."/>
        </authorList>
    </citation>
    <scope>NUCLEOTIDE SEQUENCE [LARGE SCALE GENOMIC DNA]</scope>
    <source>
        <strain evidence="12">E873</strain>
        <plasmid evidence="12">E873p3</plasmid>
    </source>
</reference>
<dbReference type="InterPro" id="IPR000015">
    <property type="entry name" value="Fimb_usher"/>
</dbReference>
<accession>A0A161KBA2</accession>
<dbReference type="AlphaFoldDB" id="A0A161KBA2"/>
<dbReference type="InterPro" id="IPR025949">
    <property type="entry name" value="PapC-like_C"/>
</dbReference>
<name>A0A161KBA2_ECOLX</name>
<dbReference type="InterPro" id="IPR042186">
    <property type="entry name" value="FimD_plug_dom"/>
</dbReference>
<dbReference type="Gene3D" id="2.60.40.2070">
    <property type="match status" value="1"/>
</dbReference>
<organism evidence="12">
    <name type="scientific">Escherichia coli</name>
    <dbReference type="NCBI Taxonomy" id="562"/>
    <lineage>
        <taxon>Bacteria</taxon>
        <taxon>Pseudomonadati</taxon>
        <taxon>Pseudomonadota</taxon>
        <taxon>Gammaproteobacteria</taxon>
        <taxon>Enterobacterales</taxon>
        <taxon>Enterobacteriaceae</taxon>
        <taxon>Escherichia</taxon>
    </lineage>
</organism>
<keyword evidence="7" id="KW-0732">Signal</keyword>
<protein>
    <submittedName>
        <fullName evidence="12">CS30 fimbria outer membrane usher protein</fullName>
    </submittedName>
</protein>
<evidence type="ECO:0000256" key="7">
    <source>
        <dbReference type="ARBA" id="ARBA00022729"/>
    </source>
</evidence>
<dbReference type="EMBL" id="LT174529">
    <property type="protein sequence ID" value="CZQ23818.1"/>
    <property type="molecule type" value="Genomic_DNA"/>
</dbReference>
<comment type="subcellular location">
    <subcellularLocation>
        <location evidence="1">Cell outer membrane</location>
        <topology evidence="1">Multi-pass membrane protein</topology>
    </subcellularLocation>
</comment>
<evidence type="ECO:0000256" key="8">
    <source>
        <dbReference type="ARBA" id="ARBA00023136"/>
    </source>
</evidence>
<evidence type="ECO:0000256" key="4">
    <source>
        <dbReference type="ARBA" id="ARBA00022452"/>
    </source>
</evidence>
<dbReference type="GO" id="GO:0015473">
    <property type="term" value="F:fimbrial usher porin activity"/>
    <property type="evidence" value="ECO:0007669"/>
    <property type="project" value="InterPro"/>
</dbReference>
<keyword evidence="6" id="KW-0812">Transmembrane</keyword>
<dbReference type="Gene3D" id="3.10.20.410">
    <property type="match status" value="1"/>
</dbReference>